<dbReference type="GO" id="GO:0006596">
    <property type="term" value="P:polyamine biosynthetic process"/>
    <property type="evidence" value="ECO:0007669"/>
    <property type="project" value="UniProtKB-KW"/>
</dbReference>
<feature type="transmembrane region" description="Helical" evidence="2">
    <location>
        <begin position="379"/>
        <end position="404"/>
    </location>
</feature>
<feature type="transmembrane region" description="Helical" evidence="2">
    <location>
        <begin position="268"/>
        <end position="287"/>
    </location>
</feature>
<dbReference type="AlphaFoldDB" id="A0A7S7NJQ3"/>
<organism evidence="3 4">
    <name type="scientific">Paludibaculum fermentans</name>
    <dbReference type="NCBI Taxonomy" id="1473598"/>
    <lineage>
        <taxon>Bacteria</taxon>
        <taxon>Pseudomonadati</taxon>
        <taxon>Acidobacteriota</taxon>
        <taxon>Terriglobia</taxon>
        <taxon>Bryobacterales</taxon>
        <taxon>Bryobacteraceae</taxon>
        <taxon>Paludibaculum</taxon>
    </lineage>
</organism>
<feature type="transmembrane region" description="Helical" evidence="2">
    <location>
        <begin position="40"/>
        <end position="68"/>
    </location>
</feature>
<dbReference type="Gene3D" id="1.20.1250.20">
    <property type="entry name" value="MFS general substrate transporter like domains"/>
    <property type="match status" value="1"/>
</dbReference>
<dbReference type="Pfam" id="PF01564">
    <property type="entry name" value="Spermine_synth"/>
    <property type="match status" value="1"/>
</dbReference>
<accession>A0A7S7NJQ3</accession>
<feature type="transmembrane region" description="Helical" evidence="2">
    <location>
        <begin position="189"/>
        <end position="211"/>
    </location>
</feature>
<dbReference type="SUPFAM" id="SSF103473">
    <property type="entry name" value="MFS general substrate transporter"/>
    <property type="match status" value="1"/>
</dbReference>
<evidence type="ECO:0000313" key="4">
    <source>
        <dbReference type="Proteomes" id="UP000593892"/>
    </source>
</evidence>
<evidence type="ECO:0000313" key="3">
    <source>
        <dbReference type="EMBL" id="QOY84901.1"/>
    </source>
</evidence>
<sequence length="806" mass="88210">MQSTEVQASPARAWWPLALYALTGFTGVLAEQGFEKYVALLVGATVFSSAIVIFAYFLGFALGAGGVARLQQKWNIRHPLRIYGALELAIGLSAVAFSYGFHPLVDLLGPLQSTAQGTLMRMVVRFTFGASLVLPTAVLMGASFPLIAMAVDPRNENSGRRWVRAYASNLIGAVTAALSGAFLVMPVLGVRGCMWLCAGLGAVVCALTFLLPQEDTSAARAQAARFEGRQPVQHGWLLLTAAFVSGLVFFALEVIWTHLIGNLLGSSIYAFSSMLGLVLIGLLIGSLRAGRLRDAGRPIVFSRLFQVSAVLLLVQFRLWDYSQLAFGVQLPDGFRNFYTVELYKLLIAAILIVPPSALLGTLFPALLRHPSLARQGGTYFVGYLNAANSIGCISGALASVFFFIPVLGSAWSLKTIALLLALSGLGLLWYEKPGRRALMRSTAILLLLGGYASTWSWDRRLLTSGMNVYFGNTPKEPEGPRPKVDARMIFFEEDAQGGLTTVIESKGVDFSRRVLFTNGKYEGSDDLRKQGSAQLGFAVIPSQFVGNFNRALLIGLGTGHSAHGLVRLGYADVDIAEYSPGIVHAAASWFGGRNGYVLNEPHVHLHVEDGRNVLLTARPSSYDLITLEVTSVWFAGATNLYSAEFYDLAKSRLNPEGVLQQWIQVHHISPREIASILGTLRARFRHVSFWLADGQGVVVASNRPHDLTPERRAYLDARLRTFSEVPENFLAELEKNMYDSRVLDTSGVDRLLSSAKPVINTDHNRWLEYATPRYNWTDDNWPSINLAWLRSFAASNAAALRPSRDR</sequence>
<dbReference type="PANTHER" id="PTHR43317">
    <property type="entry name" value="THERMOSPERMINE SYNTHASE ACAULIS5"/>
    <property type="match status" value="1"/>
</dbReference>
<reference evidence="3 4" key="1">
    <citation type="submission" date="2020-10" db="EMBL/GenBank/DDBJ databases">
        <title>Complete genome sequence of Paludibaculum fermentans P105T, a facultatively anaerobic acidobacterium capable of dissimilatory Fe(III) reduction.</title>
        <authorList>
            <person name="Dedysh S.N."/>
            <person name="Beletsky A.V."/>
            <person name="Kulichevskaya I.S."/>
            <person name="Mardanov A.V."/>
            <person name="Ravin N.V."/>
        </authorList>
    </citation>
    <scope>NUCLEOTIDE SEQUENCE [LARGE SCALE GENOMIC DNA]</scope>
    <source>
        <strain evidence="3 4">P105</strain>
    </source>
</reference>
<keyword evidence="2" id="KW-0472">Membrane</keyword>
<dbReference type="SUPFAM" id="SSF53335">
    <property type="entry name" value="S-adenosyl-L-methionine-dependent methyltransferases"/>
    <property type="match status" value="1"/>
</dbReference>
<feature type="transmembrane region" description="Helical" evidence="2">
    <location>
        <begin position="299"/>
        <end position="319"/>
    </location>
</feature>
<feature type="transmembrane region" description="Helical" evidence="2">
    <location>
        <begin position="80"/>
        <end position="102"/>
    </location>
</feature>
<dbReference type="InterPro" id="IPR036259">
    <property type="entry name" value="MFS_trans_sf"/>
</dbReference>
<dbReference type="Proteomes" id="UP000593892">
    <property type="component" value="Chromosome"/>
</dbReference>
<dbReference type="InterPro" id="IPR029063">
    <property type="entry name" value="SAM-dependent_MTases_sf"/>
</dbReference>
<feature type="transmembrane region" description="Helical" evidence="2">
    <location>
        <begin position="235"/>
        <end position="256"/>
    </location>
</feature>
<protein>
    <submittedName>
        <fullName evidence="3">Fused MFS/spermidine synthase</fullName>
    </submittedName>
</protein>
<dbReference type="PANTHER" id="PTHR43317:SF1">
    <property type="entry name" value="THERMOSPERMINE SYNTHASE ACAULIS5"/>
    <property type="match status" value="1"/>
</dbReference>
<dbReference type="KEGG" id="pfer:IRI77_18740"/>
<gene>
    <name evidence="3" type="ORF">IRI77_18740</name>
</gene>
<feature type="transmembrane region" description="Helical" evidence="2">
    <location>
        <begin position="163"/>
        <end position="183"/>
    </location>
</feature>
<name>A0A7S7NJQ3_PALFE</name>
<feature type="transmembrane region" description="Helical" evidence="2">
    <location>
        <begin position="410"/>
        <end position="430"/>
    </location>
</feature>
<keyword evidence="4" id="KW-1185">Reference proteome</keyword>
<dbReference type="NCBIfam" id="NF037959">
    <property type="entry name" value="MFS_SpdSyn"/>
    <property type="match status" value="1"/>
</dbReference>
<proteinExistence type="predicted"/>
<keyword evidence="1" id="KW-0620">Polyamine biosynthesis</keyword>
<dbReference type="EMBL" id="CP063849">
    <property type="protein sequence ID" value="QOY84901.1"/>
    <property type="molecule type" value="Genomic_DNA"/>
</dbReference>
<keyword evidence="2" id="KW-1133">Transmembrane helix</keyword>
<feature type="transmembrane region" description="Helical" evidence="2">
    <location>
        <begin position="122"/>
        <end position="151"/>
    </location>
</feature>
<feature type="transmembrane region" description="Helical" evidence="2">
    <location>
        <begin position="437"/>
        <end position="457"/>
    </location>
</feature>
<feature type="transmembrane region" description="Helical" evidence="2">
    <location>
        <begin position="345"/>
        <end position="367"/>
    </location>
</feature>
<evidence type="ECO:0000256" key="1">
    <source>
        <dbReference type="ARBA" id="ARBA00023115"/>
    </source>
</evidence>
<dbReference type="RefSeq" id="WP_194446571.1">
    <property type="nucleotide sequence ID" value="NZ_CP063849.1"/>
</dbReference>
<evidence type="ECO:0000256" key="2">
    <source>
        <dbReference type="SAM" id="Phobius"/>
    </source>
</evidence>
<dbReference type="Gene3D" id="3.40.50.150">
    <property type="entry name" value="Vaccinia Virus protein VP39"/>
    <property type="match status" value="1"/>
</dbReference>
<keyword evidence="2" id="KW-0812">Transmembrane</keyword>